<dbReference type="InterPro" id="IPR017937">
    <property type="entry name" value="Thioredoxin_CS"/>
</dbReference>
<keyword evidence="2" id="KW-0813">Transport</keyword>
<comment type="similarity">
    <text evidence="1 6">Belongs to the thioredoxin family.</text>
</comment>
<dbReference type="InterPro" id="IPR036249">
    <property type="entry name" value="Thioredoxin-like_sf"/>
</dbReference>
<dbReference type="SUPFAM" id="SSF52833">
    <property type="entry name" value="Thioredoxin-like"/>
    <property type="match status" value="1"/>
</dbReference>
<dbReference type="FunFam" id="3.40.30.10:FF:000001">
    <property type="entry name" value="Thioredoxin"/>
    <property type="match status" value="1"/>
</dbReference>
<protein>
    <recommendedName>
        <fullName evidence="6">Thioredoxin</fullName>
    </recommendedName>
</protein>
<feature type="site" description="Contributes to redox potential value" evidence="7">
    <location>
        <position position="34"/>
    </location>
</feature>
<comment type="caution">
    <text evidence="10">The sequence shown here is derived from an EMBL/GenBank/DDBJ whole genome shotgun (WGS) entry which is preliminary data.</text>
</comment>
<feature type="site" description="Contributes to redox potential value" evidence="7">
    <location>
        <position position="33"/>
    </location>
</feature>
<keyword evidence="4 8" id="KW-1015">Disulfide bond</keyword>
<dbReference type="PROSITE" id="PS00194">
    <property type="entry name" value="THIOREDOXIN_1"/>
    <property type="match status" value="1"/>
</dbReference>
<dbReference type="AlphaFoldDB" id="A0A6A9UQF2"/>
<dbReference type="Proteomes" id="UP000435304">
    <property type="component" value="Unassembled WGS sequence"/>
</dbReference>
<dbReference type="PANTHER" id="PTHR45663:SF11">
    <property type="entry name" value="GEO12009P1"/>
    <property type="match status" value="1"/>
</dbReference>
<dbReference type="InterPro" id="IPR013766">
    <property type="entry name" value="Thioredoxin_domain"/>
</dbReference>
<gene>
    <name evidence="10" type="ORF">GC722_02805</name>
</gene>
<evidence type="ECO:0000256" key="7">
    <source>
        <dbReference type="PIRSR" id="PIRSR000077-1"/>
    </source>
</evidence>
<name>A0A6A9UQF2_9ACTN</name>
<reference evidence="10 11" key="1">
    <citation type="submission" date="2019-12" db="EMBL/GenBank/DDBJ databases">
        <title>Auraticoccus cholistani sp. nov., an actinomycete isolated from soil of Cholistan desert.</title>
        <authorList>
            <person name="Cheema M.T."/>
        </authorList>
    </citation>
    <scope>NUCLEOTIDE SEQUENCE [LARGE SCALE GENOMIC DNA]</scope>
    <source>
        <strain evidence="10 11">F435</strain>
    </source>
</reference>
<feature type="active site" description="Nucleophile" evidence="7">
    <location>
        <position position="32"/>
    </location>
</feature>
<dbReference type="CDD" id="cd02947">
    <property type="entry name" value="TRX_family"/>
    <property type="match status" value="1"/>
</dbReference>
<organism evidence="10 11">
    <name type="scientific">Auraticoccus cholistanensis</name>
    <dbReference type="NCBI Taxonomy" id="2656650"/>
    <lineage>
        <taxon>Bacteria</taxon>
        <taxon>Bacillati</taxon>
        <taxon>Actinomycetota</taxon>
        <taxon>Actinomycetes</taxon>
        <taxon>Propionibacteriales</taxon>
        <taxon>Propionibacteriaceae</taxon>
        <taxon>Auraticoccus</taxon>
    </lineage>
</organism>
<evidence type="ECO:0000256" key="2">
    <source>
        <dbReference type="ARBA" id="ARBA00022448"/>
    </source>
</evidence>
<dbReference type="Gene3D" id="3.40.30.10">
    <property type="entry name" value="Glutaredoxin"/>
    <property type="match status" value="1"/>
</dbReference>
<dbReference type="GO" id="GO:0045454">
    <property type="term" value="P:cell redox homeostasis"/>
    <property type="evidence" value="ECO:0007669"/>
    <property type="project" value="TreeGrafter"/>
</dbReference>
<dbReference type="EMBL" id="WPCU01000004">
    <property type="protein sequence ID" value="MVA74963.1"/>
    <property type="molecule type" value="Genomic_DNA"/>
</dbReference>
<evidence type="ECO:0000256" key="5">
    <source>
        <dbReference type="ARBA" id="ARBA00023284"/>
    </source>
</evidence>
<feature type="site" description="Deprotonates C-terminal active site Cys" evidence="7">
    <location>
        <position position="26"/>
    </location>
</feature>
<keyword evidence="3" id="KW-0249">Electron transport</keyword>
<keyword evidence="5 8" id="KW-0676">Redox-active center</keyword>
<dbReference type="PRINTS" id="PR00421">
    <property type="entry name" value="THIOREDOXIN"/>
</dbReference>
<dbReference type="PIRSF" id="PIRSF000077">
    <property type="entry name" value="Thioredoxin"/>
    <property type="match status" value="1"/>
</dbReference>
<feature type="disulfide bond" description="Redox-active" evidence="8">
    <location>
        <begin position="32"/>
        <end position="35"/>
    </location>
</feature>
<dbReference type="GO" id="GO:0005829">
    <property type="term" value="C:cytosol"/>
    <property type="evidence" value="ECO:0007669"/>
    <property type="project" value="TreeGrafter"/>
</dbReference>
<evidence type="ECO:0000256" key="4">
    <source>
        <dbReference type="ARBA" id="ARBA00023157"/>
    </source>
</evidence>
<evidence type="ECO:0000256" key="8">
    <source>
        <dbReference type="PIRSR" id="PIRSR000077-4"/>
    </source>
</evidence>
<evidence type="ECO:0000259" key="9">
    <source>
        <dbReference type="PROSITE" id="PS51352"/>
    </source>
</evidence>
<evidence type="ECO:0000256" key="1">
    <source>
        <dbReference type="ARBA" id="ARBA00008987"/>
    </source>
</evidence>
<dbReference type="RefSeq" id="WP_331714334.1">
    <property type="nucleotide sequence ID" value="NZ_WPCU01000004.1"/>
</dbReference>
<dbReference type="Pfam" id="PF00085">
    <property type="entry name" value="Thioredoxin"/>
    <property type="match status" value="1"/>
</dbReference>
<feature type="active site" description="Nucleophile" evidence="7">
    <location>
        <position position="35"/>
    </location>
</feature>
<evidence type="ECO:0000256" key="3">
    <source>
        <dbReference type="ARBA" id="ARBA00022982"/>
    </source>
</evidence>
<evidence type="ECO:0000256" key="6">
    <source>
        <dbReference type="PIRNR" id="PIRNR000077"/>
    </source>
</evidence>
<dbReference type="PANTHER" id="PTHR45663">
    <property type="entry name" value="GEO12009P1"/>
    <property type="match status" value="1"/>
</dbReference>
<dbReference type="PROSITE" id="PS51352">
    <property type="entry name" value="THIOREDOXIN_2"/>
    <property type="match status" value="1"/>
</dbReference>
<proteinExistence type="inferred from homology"/>
<evidence type="ECO:0000313" key="10">
    <source>
        <dbReference type="EMBL" id="MVA74963.1"/>
    </source>
</evidence>
<dbReference type="InterPro" id="IPR005746">
    <property type="entry name" value="Thioredoxin"/>
</dbReference>
<feature type="domain" description="Thioredoxin" evidence="9">
    <location>
        <begin position="1"/>
        <end position="107"/>
    </location>
</feature>
<dbReference type="GO" id="GO:0015035">
    <property type="term" value="F:protein-disulfide reductase activity"/>
    <property type="evidence" value="ECO:0007669"/>
    <property type="project" value="InterPro"/>
</dbReference>
<sequence>MPEVVEVSDTTFEEVVLRSERPVLVDYWADWCAPCRQIAPVIAELAAEHGDKVTFATLDTSANPLTPAERQVLGLPTLQVYVGGELVKQLQGAKTKAQLLRTLQEYL</sequence>
<keyword evidence="11" id="KW-1185">Reference proteome</keyword>
<evidence type="ECO:0000313" key="11">
    <source>
        <dbReference type="Proteomes" id="UP000435304"/>
    </source>
</evidence>
<accession>A0A6A9UQF2</accession>